<dbReference type="PANTHER" id="PTHR11371">
    <property type="entry name" value="DEOXYRIBONUCLEASE"/>
    <property type="match status" value="1"/>
</dbReference>
<dbReference type="PANTHER" id="PTHR11371:SF31">
    <property type="entry name" value="EXTRACELLULAR NUCLEASE"/>
    <property type="match status" value="1"/>
</dbReference>
<dbReference type="InterPro" id="IPR016202">
    <property type="entry name" value="DNase_I"/>
</dbReference>
<name>A0A5M6D161_9BACT</name>
<feature type="transmembrane region" description="Helical" evidence="3">
    <location>
        <begin position="55"/>
        <end position="76"/>
    </location>
</feature>
<dbReference type="GO" id="GO:0004536">
    <property type="term" value="F:DNA nuclease activity"/>
    <property type="evidence" value="ECO:0007669"/>
    <property type="project" value="InterPro"/>
</dbReference>
<dbReference type="Gene3D" id="3.60.10.10">
    <property type="entry name" value="Endonuclease/exonuclease/phosphatase"/>
    <property type="match status" value="1"/>
</dbReference>
<gene>
    <name evidence="4" type="ORF">FYK55_22145</name>
</gene>
<accession>A0A5M6D161</accession>
<sequence>MSEIFYSQRGFRELVPDNSPAARGDADGRSAATEIELGIFSKRRRKSALAPNRSVLRWLGPAATLLGLLYIVFLMLTGGLDFAALDTLRTSDDPSGGRPVSLAADPTRPAESLRIASFRIREFSEEGVAARSRQSGVDVMDAIAAAVTRFDVIAIQDVRGPSGAAVKQLIQRINQAGGQYAATLSDPIGEQDRPESYALLWDQSRVELLPGSSYVVRDDADRMYREPMVASFRARLPNGHPGRPFRFTIINVRTDPQRVDPDSADNEIRVLADVFQRVRQYESEQHGEDDFLLVGNLNSGAAAIADLLQIPGVVSLVGVTDLDASGGEDSPDHILIDRGVTAEYTERTGQMDPQRDLGLTPEQATAVSDRFPVWAEFGRYEIPPILHAQSAGKIQTRLIR</sequence>
<organism evidence="4 5">
    <name type="scientific">Roseiconus nitratireducens</name>
    <dbReference type="NCBI Taxonomy" id="2605748"/>
    <lineage>
        <taxon>Bacteria</taxon>
        <taxon>Pseudomonadati</taxon>
        <taxon>Planctomycetota</taxon>
        <taxon>Planctomycetia</taxon>
        <taxon>Pirellulales</taxon>
        <taxon>Pirellulaceae</taxon>
        <taxon>Roseiconus</taxon>
    </lineage>
</organism>
<protein>
    <submittedName>
        <fullName evidence="4">Deoxyribonuclease</fullName>
    </submittedName>
</protein>
<evidence type="ECO:0000256" key="1">
    <source>
        <dbReference type="ARBA" id="ARBA00022722"/>
    </source>
</evidence>
<keyword evidence="3" id="KW-0812">Transmembrane</keyword>
<keyword evidence="1" id="KW-0540">Nuclease</keyword>
<dbReference type="Proteomes" id="UP000324479">
    <property type="component" value="Unassembled WGS sequence"/>
</dbReference>
<evidence type="ECO:0000256" key="2">
    <source>
        <dbReference type="ARBA" id="ARBA00022801"/>
    </source>
</evidence>
<dbReference type="RefSeq" id="WP_150078815.1">
    <property type="nucleotide sequence ID" value="NZ_VWOX01000015.1"/>
</dbReference>
<keyword evidence="3" id="KW-0472">Membrane</keyword>
<evidence type="ECO:0000256" key="3">
    <source>
        <dbReference type="SAM" id="Phobius"/>
    </source>
</evidence>
<dbReference type="SMART" id="SM00476">
    <property type="entry name" value="DNaseIc"/>
    <property type="match status" value="1"/>
</dbReference>
<comment type="caution">
    <text evidence="4">The sequence shown here is derived from an EMBL/GenBank/DDBJ whole genome shotgun (WGS) entry which is preliminary data.</text>
</comment>
<dbReference type="SUPFAM" id="SSF56219">
    <property type="entry name" value="DNase I-like"/>
    <property type="match status" value="1"/>
</dbReference>
<dbReference type="InterPro" id="IPR036691">
    <property type="entry name" value="Endo/exonu/phosph_ase_sf"/>
</dbReference>
<keyword evidence="3" id="KW-1133">Transmembrane helix</keyword>
<proteinExistence type="predicted"/>
<keyword evidence="5" id="KW-1185">Reference proteome</keyword>
<dbReference type="AlphaFoldDB" id="A0A5M6D161"/>
<dbReference type="GO" id="GO:0016787">
    <property type="term" value="F:hydrolase activity"/>
    <property type="evidence" value="ECO:0007669"/>
    <property type="project" value="UniProtKB-KW"/>
</dbReference>
<reference evidence="4 5" key="1">
    <citation type="submission" date="2019-08" db="EMBL/GenBank/DDBJ databases">
        <authorList>
            <person name="Dhanesh K."/>
            <person name="Kumar G."/>
            <person name="Sasikala C."/>
            <person name="Venkata Ramana C."/>
        </authorList>
    </citation>
    <scope>NUCLEOTIDE SEQUENCE [LARGE SCALE GENOMIC DNA]</scope>
    <source>
        <strain evidence="4 5">JC645</strain>
    </source>
</reference>
<evidence type="ECO:0000313" key="5">
    <source>
        <dbReference type="Proteomes" id="UP000324479"/>
    </source>
</evidence>
<keyword evidence="2" id="KW-0378">Hydrolase</keyword>
<dbReference type="EMBL" id="VWOX01000015">
    <property type="protein sequence ID" value="KAA5540022.1"/>
    <property type="molecule type" value="Genomic_DNA"/>
</dbReference>
<dbReference type="GO" id="GO:0006308">
    <property type="term" value="P:DNA catabolic process"/>
    <property type="evidence" value="ECO:0007669"/>
    <property type="project" value="InterPro"/>
</dbReference>
<evidence type="ECO:0000313" key="4">
    <source>
        <dbReference type="EMBL" id="KAA5540022.1"/>
    </source>
</evidence>